<organism evidence="2 3">
    <name type="scientific">Pelagerythrobacter rhizovicinus</name>
    <dbReference type="NCBI Taxonomy" id="2268576"/>
    <lineage>
        <taxon>Bacteria</taxon>
        <taxon>Pseudomonadati</taxon>
        <taxon>Pseudomonadota</taxon>
        <taxon>Alphaproteobacteria</taxon>
        <taxon>Sphingomonadales</taxon>
        <taxon>Erythrobacteraceae</taxon>
        <taxon>Pelagerythrobacter</taxon>
    </lineage>
</organism>
<gene>
    <name evidence="2" type="ORF">ETX26_12865</name>
</gene>
<dbReference type="Pfam" id="PF13561">
    <property type="entry name" value="adh_short_C2"/>
    <property type="match status" value="1"/>
</dbReference>
<dbReference type="PANTHER" id="PTHR42760">
    <property type="entry name" value="SHORT-CHAIN DEHYDROGENASES/REDUCTASES FAMILY MEMBER"/>
    <property type="match status" value="1"/>
</dbReference>
<protein>
    <submittedName>
        <fullName evidence="2">SDR family oxidoreductase</fullName>
    </submittedName>
</protein>
<dbReference type="GO" id="GO:0030497">
    <property type="term" value="P:fatty acid elongation"/>
    <property type="evidence" value="ECO:0007669"/>
    <property type="project" value="TreeGrafter"/>
</dbReference>
<dbReference type="PRINTS" id="PR00080">
    <property type="entry name" value="SDRFAMILY"/>
</dbReference>
<dbReference type="EMBL" id="SDPV01000002">
    <property type="protein sequence ID" value="RXZ65077.1"/>
    <property type="molecule type" value="Genomic_DNA"/>
</dbReference>
<dbReference type="PANTHER" id="PTHR42760:SF40">
    <property type="entry name" value="3-OXOACYL-[ACYL-CARRIER-PROTEIN] REDUCTASE, CHLOROPLASTIC"/>
    <property type="match status" value="1"/>
</dbReference>
<dbReference type="AlphaFoldDB" id="A0A4Q2KL13"/>
<keyword evidence="3" id="KW-1185">Reference proteome</keyword>
<evidence type="ECO:0000256" key="1">
    <source>
        <dbReference type="ARBA" id="ARBA00006484"/>
    </source>
</evidence>
<proteinExistence type="inferred from homology"/>
<dbReference type="Proteomes" id="UP000293623">
    <property type="component" value="Unassembled WGS sequence"/>
</dbReference>
<dbReference type="Gene3D" id="3.40.50.720">
    <property type="entry name" value="NAD(P)-binding Rossmann-like Domain"/>
    <property type="match status" value="1"/>
</dbReference>
<dbReference type="PRINTS" id="PR00081">
    <property type="entry name" value="GDHRDH"/>
</dbReference>
<accession>A0A4Q2KL13</accession>
<dbReference type="SUPFAM" id="SSF51735">
    <property type="entry name" value="NAD(P)-binding Rossmann-fold domains"/>
    <property type="match status" value="1"/>
</dbReference>
<dbReference type="InterPro" id="IPR036291">
    <property type="entry name" value="NAD(P)-bd_dom_sf"/>
</dbReference>
<dbReference type="GO" id="GO:0016616">
    <property type="term" value="F:oxidoreductase activity, acting on the CH-OH group of donors, NAD or NADP as acceptor"/>
    <property type="evidence" value="ECO:0007669"/>
    <property type="project" value="TreeGrafter"/>
</dbReference>
<dbReference type="OrthoDB" id="286404at2"/>
<dbReference type="InterPro" id="IPR002347">
    <property type="entry name" value="SDR_fam"/>
</dbReference>
<comment type="similarity">
    <text evidence="1">Belongs to the short-chain dehydrogenases/reductases (SDR) family.</text>
</comment>
<sequence length="267" mass="28184">MKPGSVSTDLLGRTALITGATGYLGSAMAWALAGAGAEVLINARNIENAERLAAKIQERGWSAQPAAFDVVDHDAVAAAAEQYLGDRPLNILVNNAYAGSGGTIEHSSADAYRESYDVAVVSAHRLLHAMLPALRQAVERDFHASVINVASMYGLVSPDPRLYDTAKATNPPFYGAAKAALVQWTRYAACEFGAQGIRVNSISPGPFPSRLVQENSPEFVSRLAERVPLGRVGQASEIAGPLLFLASDASTYVNGANLVVDGGWTAW</sequence>
<name>A0A4Q2KL13_9SPHN</name>
<evidence type="ECO:0000313" key="3">
    <source>
        <dbReference type="Proteomes" id="UP000293623"/>
    </source>
</evidence>
<reference evidence="2 3" key="1">
    <citation type="submission" date="2019-01" db="EMBL/GenBank/DDBJ databases">
        <title>Altererythrobacter rhizovicinus sp. nov., isolated from the rhizosphere soil of Haloxylon ammodendron.</title>
        <authorList>
            <person name="Li H.-P."/>
            <person name="Gou J.-Y."/>
            <person name="Yao D."/>
            <person name="Han Q.-Q."/>
            <person name="Shao K.-Z."/>
            <person name="Zhao Q."/>
            <person name="Zhang J.-L."/>
        </authorList>
    </citation>
    <scope>NUCLEOTIDE SEQUENCE [LARGE SCALE GENOMIC DNA]</scope>
    <source>
        <strain evidence="2 3">AY-3R</strain>
    </source>
</reference>
<comment type="caution">
    <text evidence="2">The sequence shown here is derived from an EMBL/GenBank/DDBJ whole genome shotgun (WGS) entry which is preliminary data.</text>
</comment>
<evidence type="ECO:0000313" key="2">
    <source>
        <dbReference type="EMBL" id="RXZ65077.1"/>
    </source>
</evidence>